<dbReference type="InterPro" id="IPR027365">
    <property type="entry name" value="GNAT_acetyltra_YdfB-like"/>
</dbReference>
<reference evidence="2 3" key="1">
    <citation type="submission" date="2016-11" db="EMBL/GenBank/DDBJ databases">
        <authorList>
            <person name="Jaros S."/>
            <person name="Januszkiewicz K."/>
            <person name="Wedrychowicz H."/>
        </authorList>
    </citation>
    <scope>NUCLEOTIDE SEQUENCE [LARGE SCALE GENOMIC DNA]</scope>
    <source>
        <strain evidence="2 3">CGMCC 1.10681</strain>
    </source>
</reference>
<dbReference type="EMBL" id="FRCZ01000001">
    <property type="protein sequence ID" value="SHM44225.1"/>
    <property type="molecule type" value="Genomic_DNA"/>
</dbReference>
<dbReference type="STRING" id="1027249.SAMN05216179_0152"/>
<keyword evidence="3" id="KW-1185">Reference proteome</keyword>
<dbReference type="SUPFAM" id="SSF55729">
    <property type="entry name" value="Acyl-CoA N-acyltransferases (Nat)"/>
    <property type="match status" value="1"/>
</dbReference>
<dbReference type="Gene3D" id="3.40.630.30">
    <property type="match status" value="1"/>
</dbReference>
<protein>
    <submittedName>
        <fullName evidence="2">GNAT acetyltransferase</fullName>
    </submittedName>
</protein>
<dbReference type="Proteomes" id="UP000184184">
    <property type="component" value="Unassembled WGS sequence"/>
</dbReference>
<dbReference type="Gene3D" id="3.40.630.110">
    <property type="entry name" value="GNAT acetyltransferase-like"/>
    <property type="match status" value="1"/>
</dbReference>
<dbReference type="GO" id="GO:0016747">
    <property type="term" value="F:acyltransferase activity, transferring groups other than amino-acyl groups"/>
    <property type="evidence" value="ECO:0007669"/>
    <property type="project" value="InterPro"/>
</dbReference>
<dbReference type="PANTHER" id="PTHR31143:SF2">
    <property type="entry name" value="FR47-LIKE DOMAIN-CONTAINING PROTEIN-RELATED"/>
    <property type="match status" value="1"/>
</dbReference>
<evidence type="ECO:0000313" key="3">
    <source>
        <dbReference type="Proteomes" id="UP000184184"/>
    </source>
</evidence>
<dbReference type="RefSeq" id="WP_073198738.1">
    <property type="nucleotide sequence ID" value="NZ_FRCZ01000001.1"/>
</dbReference>
<dbReference type="OrthoDB" id="7054616at2"/>
<name>A0A1M7IU50_9BACI</name>
<dbReference type="PROSITE" id="PS51186">
    <property type="entry name" value="GNAT"/>
    <property type="match status" value="1"/>
</dbReference>
<dbReference type="PANTHER" id="PTHR31143">
    <property type="match status" value="1"/>
</dbReference>
<dbReference type="InterPro" id="IPR000182">
    <property type="entry name" value="GNAT_dom"/>
</dbReference>
<gene>
    <name evidence="2" type="ORF">SAMN05216179_0152</name>
</gene>
<keyword evidence="2" id="KW-0808">Transferase</keyword>
<sequence length="277" mass="32243">MITELKKNDFHKCVALVNEEGHMEVEAVIEGNNPGRIFVDNLEYPDAALLWLGNNDGFFLMGNEQNKVFLKHLDRFIEEVIFPDARKQGLADIEIMGHHPKWDPVIEKLFKNRKRKLESGNQFVFHFLPTNDLREEPILEQVYQTRKINKALYNNENNEIENVDFLRSNIKEYWSSPDDFFEKGLGYCIIHNGQIVSFCFAGFVAGDLQCINIETLKEHQGKKLAQKVAHHFVKECQKRGMLPYWDCMEVNHPSAAVAERVGFTKVFEYKVYEFPIA</sequence>
<dbReference type="InterPro" id="IPR016181">
    <property type="entry name" value="Acyl_CoA_acyltransferase"/>
</dbReference>
<proteinExistence type="predicted"/>
<feature type="domain" description="N-acetyltransferase" evidence="1">
    <location>
        <begin position="143"/>
        <end position="277"/>
    </location>
</feature>
<accession>A0A1M7IU50</accession>
<evidence type="ECO:0000313" key="2">
    <source>
        <dbReference type="EMBL" id="SHM44225.1"/>
    </source>
</evidence>
<organism evidence="2 3">
    <name type="scientific">Gracilibacillus kekensis</name>
    <dbReference type="NCBI Taxonomy" id="1027249"/>
    <lineage>
        <taxon>Bacteria</taxon>
        <taxon>Bacillati</taxon>
        <taxon>Bacillota</taxon>
        <taxon>Bacilli</taxon>
        <taxon>Bacillales</taxon>
        <taxon>Bacillaceae</taxon>
        <taxon>Gracilibacillus</taxon>
    </lineage>
</organism>
<evidence type="ECO:0000259" key="1">
    <source>
        <dbReference type="PROSITE" id="PS51186"/>
    </source>
</evidence>
<dbReference type="Pfam" id="PF12746">
    <property type="entry name" value="GNAT_acetyltran"/>
    <property type="match status" value="1"/>
</dbReference>
<dbReference type="InterPro" id="IPR042573">
    <property type="entry name" value="GNAT_acetyltra_N"/>
</dbReference>
<dbReference type="AlphaFoldDB" id="A0A1M7IU50"/>